<name>A0A2S6HZY7_9BACT</name>
<dbReference type="Proteomes" id="UP000237662">
    <property type="component" value="Unassembled WGS sequence"/>
</dbReference>
<comment type="caution">
    <text evidence="1">The sequence shown here is derived from an EMBL/GenBank/DDBJ whole genome shotgun (WGS) entry which is preliminary data.</text>
</comment>
<organism evidence="1 2">
    <name type="scientific">Neolewinella xylanilytica</name>
    <dbReference type="NCBI Taxonomy" id="1514080"/>
    <lineage>
        <taxon>Bacteria</taxon>
        <taxon>Pseudomonadati</taxon>
        <taxon>Bacteroidota</taxon>
        <taxon>Saprospiria</taxon>
        <taxon>Saprospirales</taxon>
        <taxon>Lewinellaceae</taxon>
        <taxon>Neolewinella</taxon>
    </lineage>
</organism>
<dbReference type="AlphaFoldDB" id="A0A2S6HZY7"/>
<dbReference type="EMBL" id="PTJC01000011">
    <property type="protein sequence ID" value="PPK83804.1"/>
    <property type="molecule type" value="Genomic_DNA"/>
</dbReference>
<accession>A0A2S6HZY7</accession>
<protein>
    <submittedName>
        <fullName evidence="1">Uncharacterized protein</fullName>
    </submittedName>
</protein>
<sequence>MKFSEVKFLSSHEREIWLKNITRKYENDLRQSFNILELLKSQILDAYHSIENDAIKIFHEDKIKLRGRLKLINEQICDKCGAKIERTTGPYGDYLICPNYHYGEGHSKLSYSYINDEYIQRLHNNCHVRIRSNWLFQIRQIVDVPESAKASHLLQYLLVNGYEDLRLKYGYRETNKTIGGFVLASSNANETELKTCDILESHFDTVIHQLGIKYKLNEGSKMEYRFIDILASNEQAVYIIEVKRDAMFFDDNQISLYYNLVKHAMAERHDNRRLYPVFVVQEDPSYLKKYNESVNYLALDNLKTWLTRHTINPVLPVYRLQSAN</sequence>
<keyword evidence="2" id="KW-1185">Reference proteome</keyword>
<dbReference type="RefSeq" id="WP_146088899.1">
    <property type="nucleotide sequence ID" value="NZ_PTJC01000011.1"/>
</dbReference>
<gene>
    <name evidence="1" type="ORF">CLV84_4324</name>
</gene>
<evidence type="ECO:0000313" key="1">
    <source>
        <dbReference type="EMBL" id="PPK83804.1"/>
    </source>
</evidence>
<proteinExistence type="predicted"/>
<reference evidence="1 2" key="1">
    <citation type="submission" date="2018-02" db="EMBL/GenBank/DDBJ databases">
        <title>Genomic Encyclopedia of Archaeal and Bacterial Type Strains, Phase II (KMG-II): from individual species to whole genera.</title>
        <authorList>
            <person name="Goeker M."/>
        </authorList>
    </citation>
    <scope>NUCLEOTIDE SEQUENCE [LARGE SCALE GENOMIC DNA]</scope>
    <source>
        <strain evidence="1 2">DSM 29526</strain>
    </source>
</reference>
<evidence type="ECO:0000313" key="2">
    <source>
        <dbReference type="Proteomes" id="UP000237662"/>
    </source>
</evidence>